<sequence length="168" mass="17924">MDSLLRPLLESPPVLVYLVCGALIFLETALLPGIVLPTLSSLLLMGFLAGRGTLDLPMALTVAIGAAVAGDQIAFLEGRRLGPRLRTTRFGRRFGRDRWERVERAVARFGVPAVIAGRCLAGVRTVVPRIAGAAEMPYRRFVPGSVCAAVVWACAELFLGHAGAWVSG</sequence>
<dbReference type="Proteomes" id="UP000028492">
    <property type="component" value="Chromosome"/>
</dbReference>
<dbReference type="InterPro" id="IPR032816">
    <property type="entry name" value="VTT_dom"/>
</dbReference>
<evidence type="ECO:0000259" key="8">
    <source>
        <dbReference type="Pfam" id="PF09335"/>
    </source>
</evidence>
<feature type="domain" description="VTT" evidence="8">
    <location>
        <begin position="38"/>
        <end position="161"/>
    </location>
</feature>
<dbReference type="Pfam" id="PF09335">
    <property type="entry name" value="VTT_dom"/>
    <property type="match status" value="1"/>
</dbReference>
<dbReference type="GO" id="GO:0005886">
    <property type="term" value="C:plasma membrane"/>
    <property type="evidence" value="ECO:0007669"/>
    <property type="project" value="UniProtKB-SubCell"/>
</dbReference>
<evidence type="ECO:0000256" key="6">
    <source>
        <dbReference type="ARBA" id="ARBA00023136"/>
    </source>
</evidence>
<dbReference type="PANTHER" id="PTHR30353">
    <property type="entry name" value="INNER MEMBRANE PROTEIN DEDA-RELATED"/>
    <property type="match status" value="1"/>
</dbReference>
<dbReference type="AlphaFoldDB" id="A0A075UMD7"/>
<comment type="subcellular location">
    <subcellularLocation>
        <location evidence="1 7">Cell membrane</location>
        <topology evidence="1 7">Multi-pass membrane protein</topology>
    </subcellularLocation>
</comment>
<evidence type="ECO:0000313" key="10">
    <source>
        <dbReference type="Proteomes" id="UP000028492"/>
    </source>
</evidence>
<keyword evidence="4 7" id="KW-0812">Transmembrane</keyword>
<dbReference type="InterPro" id="IPR032818">
    <property type="entry name" value="DedA-like"/>
</dbReference>
<evidence type="ECO:0000313" key="9">
    <source>
        <dbReference type="EMBL" id="AIG73739.1"/>
    </source>
</evidence>
<evidence type="ECO:0000256" key="4">
    <source>
        <dbReference type="ARBA" id="ARBA00022692"/>
    </source>
</evidence>
<dbReference type="STRING" id="208439.AJAP_04080"/>
<organism evidence="9 10">
    <name type="scientific">Amycolatopsis japonica</name>
    <dbReference type="NCBI Taxonomy" id="208439"/>
    <lineage>
        <taxon>Bacteria</taxon>
        <taxon>Bacillati</taxon>
        <taxon>Actinomycetota</taxon>
        <taxon>Actinomycetes</taxon>
        <taxon>Pseudonocardiales</taxon>
        <taxon>Pseudonocardiaceae</taxon>
        <taxon>Amycolatopsis</taxon>
        <taxon>Amycolatopsis japonica group</taxon>
    </lineage>
</organism>
<keyword evidence="10" id="KW-1185">Reference proteome</keyword>
<dbReference type="RefSeq" id="WP_038508250.1">
    <property type="nucleotide sequence ID" value="NZ_CP008953.1"/>
</dbReference>
<evidence type="ECO:0000256" key="3">
    <source>
        <dbReference type="ARBA" id="ARBA00022475"/>
    </source>
</evidence>
<evidence type="ECO:0000256" key="1">
    <source>
        <dbReference type="ARBA" id="ARBA00004651"/>
    </source>
</evidence>
<evidence type="ECO:0000256" key="7">
    <source>
        <dbReference type="RuleBase" id="RU367016"/>
    </source>
</evidence>
<name>A0A075UMD7_9PSEU</name>
<comment type="similarity">
    <text evidence="2 7">Belongs to the DedA family.</text>
</comment>
<dbReference type="eggNOG" id="COG0586">
    <property type="taxonomic scope" value="Bacteria"/>
</dbReference>
<proteinExistence type="inferred from homology"/>
<keyword evidence="6 7" id="KW-0472">Membrane</keyword>
<keyword evidence="3 7" id="KW-1003">Cell membrane</keyword>
<evidence type="ECO:0000256" key="2">
    <source>
        <dbReference type="ARBA" id="ARBA00010792"/>
    </source>
</evidence>
<accession>A0A075UMD7</accession>
<protein>
    <submittedName>
        <fullName evidence="9">Conserved putative membrane protein</fullName>
    </submittedName>
</protein>
<dbReference type="HOGENOM" id="CLU_044208_6_3_11"/>
<dbReference type="EMBL" id="CP008953">
    <property type="protein sequence ID" value="AIG73739.1"/>
    <property type="molecule type" value="Genomic_DNA"/>
</dbReference>
<comment type="caution">
    <text evidence="7">Lacks conserved residue(s) required for the propagation of feature annotation.</text>
</comment>
<dbReference type="PANTHER" id="PTHR30353:SF0">
    <property type="entry name" value="TRANSMEMBRANE PROTEIN"/>
    <property type="match status" value="1"/>
</dbReference>
<dbReference type="KEGG" id="aja:AJAP_04080"/>
<evidence type="ECO:0000256" key="5">
    <source>
        <dbReference type="ARBA" id="ARBA00022989"/>
    </source>
</evidence>
<gene>
    <name evidence="9" type="ORF">AJAP_04080</name>
</gene>
<keyword evidence="5 7" id="KW-1133">Transmembrane helix</keyword>
<reference evidence="9 10" key="1">
    <citation type="journal article" date="2014" name="J. Biotechnol.">
        <title>Complete genome sequence of the actinobacterium Amycolatopsis japonica MG417-CF17(T) (=DSM 44213T) producing (S,S)-N,N'-ethylenediaminedisuccinic acid.</title>
        <authorList>
            <person name="Stegmann E."/>
            <person name="Albersmeier A."/>
            <person name="Spohn M."/>
            <person name="Gert H."/>
            <person name="Weber T."/>
            <person name="Wohlleben W."/>
            <person name="Kalinowski J."/>
            <person name="Ruckert C."/>
        </authorList>
    </citation>
    <scope>NUCLEOTIDE SEQUENCE [LARGE SCALE GENOMIC DNA]</scope>
    <source>
        <strain evidence="10">MG417-CF17 (DSM 44213)</strain>
    </source>
</reference>
<feature type="transmembrane region" description="Helical" evidence="7">
    <location>
        <begin position="14"/>
        <end position="36"/>
    </location>
</feature>